<dbReference type="EMBL" id="PEZG01000020">
    <property type="protein sequence ID" value="PIS15972.1"/>
    <property type="molecule type" value="Genomic_DNA"/>
</dbReference>
<dbReference type="Pfam" id="PF01345">
    <property type="entry name" value="DUF11"/>
    <property type="match status" value="1"/>
</dbReference>
<dbReference type="InterPro" id="IPR001434">
    <property type="entry name" value="OmcB-like_DUF11"/>
</dbReference>
<feature type="chain" id="PRO_5013749113" description="DUF11 domain-containing protein" evidence="1">
    <location>
        <begin position="27"/>
        <end position="216"/>
    </location>
</feature>
<dbReference type="AlphaFoldDB" id="A0A2H0WTH8"/>
<organism evidence="3 4">
    <name type="scientific">Candidatus Roizmanbacteria bacterium CG09_land_8_20_14_0_10_41_9</name>
    <dbReference type="NCBI Taxonomy" id="1974850"/>
    <lineage>
        <taxon>Bacteria</taxon>
        <taxon>Candidatus Roizmaniibacteriota</taxon>
    </lineage>
</organism>
<evidence type="ECO:0000313" key="4">
    <source>
        <dbReference type="Proteomes" id="UP000231198"/>
    </source>
</evidence>
<name>A0A2H0WTH8_9BACT</name>
<evidence type="ECO:0000259" key="2">
    <source>
        <dbReference type="Pfam" id="PF01345"/>
    </source>
</evidence>
<comment type="caution">
    <text evidence="3">The sequence shown here is derived from an EMBL/GenBank/DDBJ whole genome shotgun (WGS) entry which is preliminary data.</text>
</comment>
<accession>A0A2H0WTH8</accession>
<protein>
    <recommendedName>
        <fullName evidence="2">DUF11 domain-containing protein</fullName>
    </recommendedName>
</protein>
<dbReference type="NCBIfam" id="TIGR01451">
    <property type="entry name" value="B_ant_repeat"/>
    <property type="match status" value="1"/>
</dbReference>
<dbReference type="Proteomes" id="UP000231198">
    <property type="component" value="Unassembled WGS sequence"/>
</dbReference>
<reference evidence="4" key="1">
    <citation type="submission" date="2017-09" db="EMBL/GenBank/DDBJ databases">
        <title>Depth-based differentiation of microbial function through sediment-hosted aquifers and enrichment of novel symbionts in the deep terrestrial subsurface.</title>
        <authorList>
            <person name="Probst A.J."/>
            <person name="Ladd B."/>
            <person name="Jarett J.K."/>
            <person name="Geller-Mcgrath D.E."/>
            <person name="Sieber C.M.K."/>
            <person name="Emerson J.B."/>
            <person name="Anantharaman K."/>
            <person name="Thomas B.C."/>
            <person name="Malmstrom R."/>
            <person name="Stieglmeier M."/>
            <person name="Klingl A."/>
            <person name="Woyke T."/>
            <person name="Ryan C.M."/>
            <person name="Banfield J.F."/>
        </authorList>
    </citation>
    <scope>NUCLEOTIDE SEQUENCE [LARGE SCALE GENOMIC DNA]</scope>
</reference>
<evidence type="ECO:0000313" key="3">
    <source>
        <dbReference type="EMBL" id="PIS15972.1"/>
    </source>
</evidence>
<feature type="domain" description="DUF11" evidence="2">
    <location>
        <begin position="64"/>
        <end position="171"/>
    </location>
</feature>
<evidence type="ECO:0000256" key="1">
    <source>
        <dbReference type="SAM" id="SignalP"/>
    </source>
</evidence>
<feature type="signal peptide" evidence="1">
    <location>
        <begin position="1"/>
        <end position="26"/>
    </location>
</feature>
<keyword evidence="1" id="KW-0732">Signal</keyword>
<dbReference type="InterPro" id="IPR047589">
    <property type="entry name" value="DUF11_rpt"/>
</dbReference>
<proteinExistence type="predicted"/>
<gene>
    <name evidence="3" type="ORF">COT62_00945</name>
</gene>
<sequence length="216" mass="23228">MKKLLLSLGALITFFLVFSSVNPVQAQYGYGGGGPSYSILIDKMVGKPSVNKGGTTYEYVDNLTSSDPRFQPGQEVMFQVKIKNTSTTSLTSVTFKDFVPVYLEPVEGPGSFDSTNRTISLNAGDFGTDEEKIYYLKMKAVGQDSLPSDKGLFCIVNKAQVYNDQAADDDTAQLCIEKQVKAGVVTPQAGPEAGLVILSGELALLGLGIFLKKRVS</sequence>